<evidence type="ECO:0000313" key="4">
    <source>
        <dbReference type="Proteomes" id="UP001370758"/>
    </source>
</evidence>
<dbReference type="Pfam" id="PF14420">
    <property type="entry name" value="Clr5"/>
    <property type="match status" value="1"/>
</dbReference>
<accession>A0AAV9WMC2</accession>
<dbReference type="EMBL" id="JAVHJL010000001">
    <property type="protein sequence ID" value="KAK6511386.1"/>
    <property type="molecule type" value="Genomic_DNA"/>
</dbReference>
<gene>
    <name evidence="3" type="ORF">TWF481_000302</name>
</gene>
<sequence length="650" mass="74942">MRTPQSVIDEWEAYRPEISLLYHIGHTQAEIKDKLRGHGFKITLKQLEYRLKLWGLRKNLTQREYQFIHRQLSTKPQYDRTSTSVYLNDFPISQEKLQRGLRRYPQQPRYKLILENIGDLDNFSYAEGISFLTPPRSVSPIALDFDDLVPRVDIVEVGSEDPLLAPWSVTSNICWPFLPSIAQFLLTVVKNPSFIRVRESYVLFFLDYLSVLLPLPRRTYEKVGTKCIEKGAEPDQTQNTSLFRAVSKAFHRMNIGEKSHNIYRKFLDSFVVEEFIHTVFSMRGSRGTSKLVALRAILGYKAPKSAPPAIETNALLYSPFYLKAPTADLAIEQRLTSNNMGTKRRRLEIASSPGEAEDTHERPHKISRKDTTTENLGQRLACPFAKGDPSTHRGCLRINRQNLSGIKEHVKRAHFNGTLPPEIRATKTWIGVFRFVFPRWGNRAQPEPYAEINDTFEGIHRVSTEPATVEPLLADHTDLDWSQTQVSQREEYQEPLGELENHSLVPSPRPMSPNLASASLGHGFVTSTSFTNHERILYEASRASMPREDVSNDKRYTLMVARLPYNRNSNEKPGPKRFVFDNFREFGHQFDRWLKSQFTDPPFSWQRYELLNQFTKVHLEDTQTVMDDVDFSFLAQNSTRAALYLVAKDV</sequence>
<organism evidence="3 4">
    <name type="scientific">Arthrobotrys musiformis</name>
    <dbReference type="NCBI Taxonomy" id="47236"/>
    <lineage>
        <taxon>Eukaryota</taxon>
        <taxon>Fungi</taxon>
        <taxon>Dikarya</taxon>
        <taxon>Ascomycota</taxon>
        <taxon>Pezizomycotina</taxon>
        <taxon>Orbiliomycetes</taxon>
        <taxon>Orbiliales</taxon>
        <taxon>Orbiliaceae</taxon>
        <taxon>Arthrobotrys</taxon>
    </lineage>
</organism>
<protein>
    <recommendedName>
        <fullName evidence="2">Clr5 domain-containing protein</fullName>
    </recommendedName>
</protein>
<keyword evidence="4" id="KW-1185">Reference proteome</keyword>
<dbReference type="InterPro" id="IPR025676">
    <property type="entry name" value="Clr5_dom"/>
</dbReference>
<name>A0AAV9WMC2_9PEZI</name>
<feature type="region of interest" description="Disordered" evidence="1">
    <location>
        <begin position="351"/>
        <end position="372"/>
    </location>
</feature>
<evidence type="ECO:0000313" key="3">
    <source>
        <dbReference type="EMBL" id="KAK6511386.1"/>
    </source>
</evidence>
<evidence type="ECO:0000259" key="2">
    <source>
        <dbReference type="Pfam" id="PF14420"/>
    </source>
</evidence>
<dbReference type="Proteomes" id="UP001370758">
    <property type="component" value="Unassembled WGS sequence"/>
</dbReference>
<evidence type="ECO:0000256" key="1">
    <source>
        <dbReference type="SAM" id="MobiDB-lite"/>
    </source>
</evidence>
<proteinExistence type="predicted"/>
<reference evidence="3 4" key="1">
    <citation type="submission" date="2023-08" db="EMBL/GenBank/DDBJ databases">
        <authorList>
            <person name="Palmer J.M."/>
        </authorList>
    </citation>
    <scope>NUCLEOTIDE SEQUENCE [LARGE SCALE GENOMIC DNA]</scope>
    <source>
        <strain evidence="3 4">TWF481</strain>
    </source>
</reference>
<feature type="domain" description="Clr5" evidence="2">
    <location>
        <begin position="9"/>
        <end position="58"/>
    </location>
</feature>
<comment type="caution">
    <text evidence="3">The sequence shown here is derived from an EMBL/GenBank/DDBJ whole genome shotgun (WGS) entry which is preliminary data.</text>
</comment>
<dbReference type="AlphaFoldDB" id="A0AAV9WMC2"/>